<dbReference type="PANTHER" id="PTHR30572:SF18">
    <property type="entry name" value="ABC-TYPE MACROLIDE FAMILY EXPORT SYSTEM PERMEASE COMPONENT 2"/>
    <property type="match status" value="1"/>
</dbReference>
<feature type="transmembrane region" description="Helical" evidence="6">
    <location>
        <begin position="380"/>
        <end position="405"/>
    </location>
</feature>
<keyword evidence="2" id="KW-1003">Cell membrane</keyword>
<keyword evidence="5 6" id="KW-0472">Membrane</keyword>
<feature type="domain" description="MacB-like periplasmic core" evidence="8">
    <location>
        <begin position="20"/>
        <end position="244"/>
    </location>
</feature>
<feature type="domain" description="ABC3 transporter permease C-terminal" evidence="7">
    <location>
        <begin position="685"/>
        <end position="792"/>
    </location>
</feature>
<evidence type="ECO:0000259" key="8">
    <source>
        <dbReference type="Pfam" id="PF12704"/>
    </source>
</evidence>
<feature type="transmembrane region" description="Helical" evidence="6">
    <location>
        <begin position="286"/>
        <end position="305"/>
    </location>
</feature>
<evidence type="ECO:0000256" key="5">
    <source>
        <dbReference type="ARBA" id="ARBA00023136"/>
    </source>
</evidence>
<feature type="transmembrane region" description="Helical" evidence="6">
    <location>
        <begin position="426"/>
        <end position="446"/>
    </location>
</feature>
<dbReference type="RefSeq" id="WP_289998884.1">
    <property type="nucleotide sequence ID" value="NZ_JAUEPH010000002.1"/>
</dbReference>
<feature type="transmembrane region" description="Helical" evidence="6">
    <location>
        <begin position="733"/>
        <end position="753"/>
    </location>
</feature>
<protein>
    <submittedName>
        <fullName evidence="9">ABC transporter permease</fullName>
    </submittedName>
</protein>
<evidence type="ECO:0000256" key="2">
    <source>
        <dbReference type="ARBA" id="ARBA00022475"/>
    </source>
</evidence>
<sequence>MWKNYLRIGFRNLFRNGSTTFIHIAGLTIGVVCTLLIFFYVDFERSYEKMHAEAHRIFRLSIDMYDGNEFIANDSQTYQLIGQELKDQYPEVEEFVRLFPNESIEMVSNSTNFKSYEYRTYFADSTIFDVFSLNILNDQNLESFSEPFKLVISESTAIKYFGKTDVLGESLEPSQAELPLEIVGVFEDLPMNTHIKYDLLISHETLPLVQQWYPENLWNANNEYTYLLMQEGINVEDFNAKLAEYSERHPQIESEVVISEGIKDIHLYSNKTYEPEVNGSAQTVNFMFFIGLIIIALAWINYINLATAKAMDRAKEVGIRKAIGSSKKQLVFQFFAEAFLVNFISTLLALLIFSLVFPAFREFVALDISINNFGNLKLAAILVGFVLIGTVVSGFYPALVLSSFNPVTVLKGKFSNTTKGILLRKSLVYVQFTASVVLLCVSFAVFKQMKYLTSQDLGIGIDNTLVVKVPQLDSNDSIEVAKSTAFQSELIAQSWISDITMSGSLPGDNTKDMSSSSGITQLGQDEETDGILIYHYGIQANFPEVMGLEFLAGEAFRVDSPKEEVIISERTAELLGFATPEDAVNERINFYWSEDGEPSYIKGVFKNYYQRSPKEQYMPLLLRNQPSTDHFLIKLNTNNAKMAVADVGETIEKVYPGASYEYHFLNDTYNTQYQQDNQFGSVVLLFTLLSILIAILGLFGLSSFMIRLRTKEIGVRTVLGASKSSLVWELSKSFLIMVGTAGLIAVPLSYFLVNEWLQNYATRFIPNWDLFTIPLIFILLVAAATVGIQTLKSALANPVDSLKAE</sequence>
<name>A0ABT7Y9Y2_9BACT</name>
<proteinExistence type="predicted"/>
<gene>
    <name evidence="9" type="ORF">QVH07_04140</name>
</gene>
<evidence type="ECO:0000256" key="1">
    <source>
        <dbReference type="ARBA" id="ARBA00004651"/>
    </source>
</evidence>
<dbReference type="InterPro" id="IPR025857">
    <property type="entry name" value="MacB_PCD"/>
</dbReference>
<evidence type="ECO:0000256" key="4">
    <source>
        <dbReference type="ARBA" id="ARBA00022989"/>
    </source>
</evidence>
<dbReference type="Pfam" id="PF02687">
    <property type="entry name" value="FtsX"/>
    <property type="match status" value="2"/>
</dbReference>
<comment type="caution">
    <text evidence="9">The sequence shown here is derived from an EMBL/GenBank/DDBJ whole genome shotgun (WGS) entry which is preliminary data.</text>
</comment>
<dbReference type="Pfam" id="PF12704">
    <property type="entry name" value="MacB_PCD"/>
    <property type="match status" value="1"/>
</dbReference>
<evidence type="ECO:0000313" key="9">
    <source>
        <dbReference type="EMBL" id="MDN3203320.1"/>
    </source>
</evidence>
<comment type="subcellular location">
    <subcellularLocation>
        <location evidence="1">Cell membrane</location>
        <topology evidence="1">Multi-pass membrane protein</topology>
    </subcellularLocation>
</comment>
<dbReference type="InterPro" id="IPR050250">
    <property type="entry name" value="Macrolide_Exporter_MacB"/>
</dbReference>
<feature type="transmembrane region" description="Helical" evidence="6">
    <location>
        <begin position="21"/>
        <end position="41"/>
    </location>
</feature>
<evidence type="ECO:0000256" key="3">
    <source>
        <dbReference type="ARBA" id="ARBA00022692"/>
    </source>
</evidence>
<evidence type="ECO:0000256" key="6">
    <source>
        <dbReference type="SAM" id="Phobius"/>
    </source>
</evidence>
<reference evidence="9" key="1">
    <citation type="submission" date="2023-06" db="EMBL/GenBank/DDBJ databases">
        <title>Robiginitalea aurantiacus sp. nov. and Algoriphagus sediminis sp. nov., isolated from coastal sediment.</title>
        <authorList>
            <person name="Zhou Z.Y."/>
            <person name="An J."/>
            <person name="Jia Y.W."/>
            <person name="Du Z.J."/>
        </authorList>
    </citation>
    <scope>NUCLEOTIDE SEQUENCE</scope>
    <source>
        <strain evidence="9">C2-7</strain>
    </source>
</reference>
<feature type="transmembrane region" description="Helical" evidence="6">
    <location>
        <begin position="330"/>
        <end position="360"/>
    </location>
</feature>
<dbReference type="PANTHER" id="PTHR30572">
    <property type="entry name" value="MEMBRANE COMPONENT OF TRANSPORTER-RELATED"/>
    <property type="match status" value="1"/>
</dbReference>
<evidence type="ECO:0000313" key="10">
    <source>
        <dbReference type="Proteomes" id="UP001171916"/>
    </source>
</evidence>
<feature type="transmembrane region" description="Helical" evidence="6">
    <location>
        <begin position="679"/>
        <end position="701"/>
    </location>
</feature>
<dbReference type="InterPro" id="IPR003838">
    <property type="entry name" value="ABC3_permease_C"/>
</dbReference>
<accession>A0ABT7Y9Y2</accession>
<keyword evidence="4 6" id="KW-1133">Transmembrane helix</keyword>
<organism evidence="9 10">
    <name type="scientific">Algoriphagus sediminis</name>
    <dbReference type="NCBI Taxonomy" id="3057113"/>
    <lineage>
        <taxon>Bacteria</taxon>
        <taxon>Pseudomonadati</taxon>
        <taxon>Bacteroidota</taxon>
        <taxon>Cytophagia</taxon>
        <taxon>Cytophagales</taxon>
        <taxon>Cyclobacteriaceae</taxon>
        <taxon>Algoriphagus</taxon>
    </lineage>
</organism>
<dbReference type="EMBL" id="JAUEPH010000002">
    <property type="protein sequence ID" value="MDN3203320.1"/>
    <property type="molecule type" value="Genomic_DNA"/>
</dbReference>
<keyword evidence="10" id="KW-1185">Reference proteome</keyword>
<feature type="transmembrane region" description="Helical" evidence="6">
    <location>
        <begin position="773"/>
        <end position="791"/>
    </location>
</feature>
<feature type="domain" description="ABC3 transporter permease C-terminal" evidence="7">
    <location>
        <begin position="288"/>
        <end position="406"/>
    </location>
</feature>
<evidence type="ECO:0000259" key="7">
    <source>
        <dbReference type="Pfam" id="PF02687"/>
    </source>
</evidence>
<dbReference type="Proteomes" id="UP001171916">
    <property type="component" value="Unassembled WGS sequence"/>
</dbReference>
<keyword evidence="3 6" id="KW-0812">Transmembrane</keyword>